<keyword evidence="3" id="KW-1185">Reference proteome</keyword>
<dbReference type="RefSeq" id="WP_289999392.1">
    <property type="nucleotide sequence ID" value="NZ_JAUEPH010000003.1"/>
</dbReference>
<feature type="transmembrane region" description="Helical" evidence="1">
    <location>
        <begin position="700"/>
        <end position="719"/>
    </location>
</feature>
<feature type="transmembrane region" description="Helical" evidence="1">
    <location>
        <begin position="1161"/>
        <end position="1178"/>
    </location>
</feature>
<dbReference type="EMBL" id="JAUEPH010000003">
    <property type="protein sequence ID" value="MDN3203834.1"/>
    <property type="molecule type" value="Genomic_DNA"/>
</dbReference>
<dbReference type="Proteomes" id="UP001171916">
    <property type="component" value="Unassembled WGS sequence"/>
</dbReference>
<feature type="transmembrane region" description="Helical" evidence="1">
    <location>
        <begin position="1128"/>
        <end position="1149"/>
    </location>
</feature>
<evidence type="ECO:0000256" key="1">
    <source>
        <dbReference type="SAM" id="Phobius"/>
    </source>
</evidence>
<sequence length="1192" mass="135423">MKLRTFKIWLILLPLILLLGVILFIQSTNNQKELESQLMRSVNASRNDAVRALDDYYSQVDSYFLRKGYSFFDTDPVMKTMASRLVGIFKASDPEYSNLSFAKPEKPSELILTDEGLKKISFELSLNASQVNDFSQQGLRMSLGAKNNIFQAEESQAYMDLNIPFEALFRKQESNRQFDLLVITDDSGKIVYPTTSKGVSLLSPKPILDDSLSTRSGSYIEQINFSNREYKSFIAPLNLENLNLYVVGMFEEGQFQKVGLRVNFLTLAILIFILIVLLSSIPILSILNLSKGDRLSQAKVINVGISLVGLALVMGFASSFFRNLPVSRDFLGSIVNDVAITFQKGITSQAATLSEKDANTNSIPKSEIVNEYLLITLCPNDNPVHLIEKFVFNGDKIDPVDFSQAETKSFIDISDREYANYYSSSNDESKTYLGAHYSRGSGGLESVISSKINDGYLKAITFNFSEVINAFYPQSASSLSSDYRFLLFKENGKILFKSEKIDIPISYLNEGLNEIKWTQLQSILRSNSDLNLNQELEIDLYLNGYQYTGILKLIDSEKFDEKVWMVFLVNENLTHVFSSLTSLESFSFLGIYFIFLFVILVVQRLSIQSISDKGFKVFLYNWLKPSDQNSLKMVYLSITMLFLGLGITIIFYLVEINHLAFVTFCCFCAVLVALLNYLINFLISGESILTKLKSVDTAQIPIFLMGILLVSLSLLGVTVFNAPSWIFIGFFLINIALAALWTLVQKRWQKGIISGTRVLPFYLAIWFIVIGFLPGYMIQSKVQLFEAEIWKNEVIANEEDSPIQFQEYEKFRRKMLGGVSDLFDRQIQSFIAPNAFTFGEKLNQGIKPMPKLPGIVAVLVGILLAAIGFIFFIRIIQDSIFFRFGNQMSSLGSIPKHQLSFYTCLDSDVLDSKLQDAIMVNMLADPNLEELKSIQWNRTYYLKNFHTQENYVNSIFLIQELKSHIVAKNCKLVISSGMNWKEIFALLKEERDRVAFSEVFSDFYFDFAPLKPENSESNESLANESLFQKLRNRKSFYANIWSELNFEEKLACHSFAVEGFFNPAQQDTLSSLKQKGVVIPKKEDKSSLKSGSNSWREWQLFSPMFRKYILVHVTEDELKKFKRFEKRLGNSNLIQISTVSFVLICFALIGIFDRNFFNEAYAYLTGSIGLLGSLYALLNQGLVGLKFGKSES</sequence>
<keyword evidence="1" id="KW-0472">Membrane</keyword>
<evidence type="ECO:0008006" key="4">
    <source>
        <dbReference type="Google" id="ProtNLM"/>
    </source>
</evidence>
<accession>A0ABT7YCD0</accession>
<evidence type="ECO:0000313" key="2">
    <source>
        <dbReference type="EMBL" id="MDN3203834.1"/>
    </source>
</evidence>
<keyword evidence="1" id="KW-0812">Transmembrane</keyword>
<comment type="caution">
    <text evidence="2">The sequence shown here is derived from an EMBL/GenBank/DDBJ whole genome shotgun (WGS) entry which is preliminary data.</text>
</comment>
<feature type="transmembrane region" description="Helical" evidence="1">
    <location>
        <begin position="659"/>
        <end position="679"/>
    </location>
</feature>
<gene>
    <name evidence="2" type="ORF">QVH07_06720</name>
</gene>
<organism evidence="2 3">
    <name type="scientific">Algoriphagus sediminis</name>
    <dbReference type="NCBI Taxonomy" id="3057113"/>
    <lineage>
        <taxon>Bacteria</taxon>
        <taxon>Pseudomonadati</taxon>
        <taxon>Bacteroidota</taxon>
        <taxon>Cytophagia</taxon>
        <taxon>Cytophagales</taxon>
        <taxon>Cyclobacteriaceae</taxon>
        <taxon>Algoriphagus</taxon>
    </lineage>
</organism>
<proteinExistence type="predicted"/>
<feature type="transmembrane region" description="Helical" evidence="1">
    <location>
        <begin position="586"/>
        <end position="607"/>
    </location>
</feature>
<feature type="transmembrane region" description="Helical" evidence="1">
    <location>
        <begin position="725"/>
        <end position="744"/>
    </location>
</feature>
<feature type="transmembrane region" description="Helical" evidence="1">
    <location>
        <begin position="756"/>
        <end position="778"/>
    </location>
</feature>
<evidence type="ECO:0000313" key="3">
    <source>
        <dbReference type="Proteomes" id="UP001171916"/>
    </source>
</evidence>
<feature type="transmembrane region" description="Helical" evidence="1">
    <location>
        <begin position="852"/>
        <end position="873"/>
    </location>
</feature>
<reference evidence="2" key="1">
    <citation type="submission" date="2023-06" db="EMBL/GenBank/DDBJ databases">
        <title>Robiginitalea aurantiacus sp. nov. and Algoriphagus sediminis sp. nov., isolated from coastal sediment.</title>
        <authorList>
            <person name="Zhou Z.Y."/>
            <person name="An J."/>
            <person name="Jia Y.W."/>
            <person name="Du Z.J."/>
        </authorList>
    </citation>
    <scope>NUCLEOTIDE SEQUENCE</scope>
    <source>
        <strain evidence="2">C2-7</strain>
    </source>
</reference>
<protein>
    <recommendedName>
        <fullName evidence="4">ABC transporter permease</fullName>
    </recommendedName>
</protein>
<feature type="transmembrane region" description="Helical" evidence="1">
    <location>
        <begin position="633"/>
        <end position="653"/>
    </location>
</feature>
<keyword evidence="1" id="KW-1133">Transmembrane helix</keyword>
<feature type="transmembrane region" description="Helical" evidence="1">
    <location>
        <begin position="300"/>
        <end position="321"/>
    </location>
</feature>
<name>A0ABT7YCD0_9BACT</name>
<feature type="transmembrane region" description="Helical" evidence="1">
    <location>
        <begin position="264"/>
        <end position="288"/>
    </location>
</feature>